<reference evidence="1" key="1">
    <citation type="submission" date="2021-06" db="EMBL/GenBank/DDBJ databases">
        <authorList>
            <person name="Kallberg Y."/>
            <person name="Tangrot J."/>
            <person name="Rosling A."/>
        </authorList>
    </citation>
    <scope>NUCLEOTIDE SEQUENCE</scope>
    <source>
        <strain evidence="1">FL966</strain>
    </source>
</reference>
<dbReference type="OrthoDB" id="2325450at2759"/>
<dbReference type="PANTHER" id="PTHR47642:SF7">
    <property type="entry name" value="ATP-DEPENDENT DNA HELICASE PIF1"/>
    <property type="match status" value="1"/>
</dbReference>
<protein>
    <submittedName>
        <fullName evidence="1">17247_t:CDS:1</fullName>
    </submittedName>
</protein>
<dbReference type="EMBL" id="CAJVQA010005070">
    <property type="protein sequence ID" value="CAG8612432.1"/>
    <property type="molecule type" value="Genomic_DNA"/>
</dbReference>
<dbReference type="PANTHER" id="PTHR47642">
    <property type="entry name" value="ATP-DEPENDENT DNA HELICASE"/>
    <property type="match status" value="1"/>
</dbReference>
<keyword evidence="2" id="KW-1185">Reference proteome</keyword>
<dbReference type="InterPro" id="IPR051055">
    <property type="entry name" value="PIF1_helicase"/>
</dbReference>
<accession>A0A9N9GKG9</accession>
<comment type="caution">
    <text evidence="1">The sequence shown here is derived from an EMBL/GenBank/DDBJ whole genome shotgun (WGS) entry which is preliminary data.</text>
</comment>
<organism evidence="1 2">
    <name type="scientific">Cetraspora pellucida</name>
    <dbReference type="NCBI Taxonomy" id="1433469"/>
    <lineage>
        <taxon>Eukaryota</taxon>
        <taxon>Fungi</taxon>
        <taxon>Fungi incertae sedis</taxon>
        <taxon>Mucoromycota</taxon>
        <taxon>Glomeromycotina</taxon>
        <taxon>Glomeromycetes</taxon>
        <taxon>Diversisporales</taxon>
        <taxon>Gigasporaceae</taxon>
        <taxon>Cetraspora</taxon>
    </lineage>
</organism>
<name>A0A9N9GKG9_9GLOM</name>
<sequence length="380" mass="43848">MPFYAHQIFEIHSLERNEQIIDLSSFNNTSQSITQNMDSSNNIQSMSSIIPSWIISPDMQQIISKFENKILCQFPYLSPTPNKIDLVPLEKRRYLSPILHCLLGQPQINTSTILLLDNSITNAVNWRKENNLYLHSYSQMLTFDLSMHLRLPIATYLPNDENVLPIQQDEKGFRMLIFHNQEYCNTLRVINTLIIEEISMISGLLLIYISKLFEYLHQNNNPFGGINVILVVWDMLTQKFQETTQSIQINTTLNTTYVVGYRETAELINRTICASISTNKDKILISNYTDIIDRQICSDNSRCHEFTSKTNLPNTIRIQPGARYMHHFYLNGIPASRTQYPIQNAFALTIHKTQELTLPNISMNLDNQIFKSGQAYVALS</sequence>
<dbReference type="AlphaFoldDB" id="A0A9N9GKG9"/>
<evidence type="ECO:0000313" key="1">
    <source>
        <dbReference type="EMBL" id="CAG8612432.1"/>
    </source>
</evidence>
<evidence type="ECO:0000313" key="2">
    <source>
        <dbReference type="Proteomes" id="UP000789759"/>
    </source>
</evidence>
<gene>
    <name evidence="1" type="ORF">CPELLU_LOCUS7520</name>
</gene>
<dbReference type="Proteomes" id="UP000789759">
    <property type="component" value="Unassembled WGS sequence"/>
</dbReference>
<proteinExistence type="predicted"/>